<evidence type="ECO:0000256" key="2">
    <source>
        <dbReference type="ARBA" id="ARBA00008390"/>
    </source>
</evidence>
<evidence type="ECO:0000256" key="4">
    <source>
        <dbReference type="RuleBase" id="RU369022"/>
    </source>
</evidence>
<dbReference type="PANTHER" id="PTHR11955">
    <property type="entry name" value="FATTY ACID BINDING PROTEIN"/>
    <property type="match status" value="1"/>
</dbReference>
<evidence type="ECO:0000256" key="5">
    <source>
        <dbReference type="SAM" id="MobiDB-lite"/>
    </source>
</evidence>
<dbReference type="GO" id="GO:0015908">
    <property type="term" value="P:fatty acid transport"/>
    <property type="evidence" value="ECO:0007669"/>
    <property type="project" value="UniProtKB-UniRule"/>
</dbReference>
<dbReference type="Pfam" id="PF14651">
    <property type="entry name" value="Lipocalin_7"/>
    <property type="match status" value="1"/>
</dbReference>
<keyword evidence="4" id="KW-0446">Lipid-binding</keyword>
<name>A0A8D1ZSE7_PIG</name>
<organism evidence="6 7">
    <name type="scientific">Sus scrofa</name>
    <name type="common">Pig</name>
    <dbReference type="NCBI Taxonomy" id="9823"/>
    <lineage>
        <taxon>Eukaryota</taxon>
        <taxon>Metazoa</taxon>
        <taxon>Chordata</taxon>
        <taxon>Craniata</taxon>
        <taxon>Vertebrata</taxon>
        <taxon>Euteleostomi</taxon>
        <taxon>Mammalia</taxon>
        <taxon>Eutheria</taxon>
        <taxon>Laurasiatheria</taxon>
        <taxon>Artiodactyla</taxon>
        <taxon>Suina</taxon>
        <taxon>Suidae</taxon>
        <taxon>Sus</taxon>
    </lineage>
</organism>
<dbReference type="SUPFAM" id="SSF50814">
    <property type="entry name" value="Lipocalins"/>
    <property type="match status" value="1"/>
</dbReference>
<comment type="subcellular location">
    <subcellularLocation>
        <location evidence="1 4">Cytoplasm</location>
    </subcellularLocation>
</comment>
<dbReference type="GO" id="GO:0005737">
    <property type="term" value="C:cytoplasm"/>
    <property type="evidence" value="ECO:0007669"/>
    <property type="project" value="UniProtKB-SubCell"/>
</dbReference>
<dbReference type="AlphaFoldDB" id="A0A8D1ZSE7"/>
<dbReference type="Ensembl" id="ENSSSCT00065084481.1">
    <property type="protein sequence ID" value="ENSSSCP00065036848.1"/>
    <property type="gene ID" value="ENSSSCG00065061639.1"/>
</dbReference>
<comment type="similarity">
    <text evidence="2 4">Belongs to the calycin superfamily. Fatty-acid binding protein (FABP) family.</text>
</comment>
<dbReference type="GO" id="GO:0005504">
    <property type="term" value="F:fatty acid binding"/>
    <property type="evidence" value="ECO:0007669"/>
    <property type="project" value="UniProtKB-UniRule"/>
</dbReference>
<protein>
    <recommendedName>
        <fullName evidence="4">Fatty acid-binding protein, liver</fullName>
        <shortName evidence="4">L-FABP</shortName>
    </recommendedName>
    <alternativeName>
        <fullName evidence="4">Liver-type fatty acid-binding protein</fullName>
    </alternativeName>
</protein>
<reference evidence="6" key="1">
    <citation type="submission" date="2025-08" db="UniProtKB">
        <authorList>
            <consortium name="Ensembl"/>
        </authorList>
    </citation>
    <scope>IDENTIFICATION</scope>
</reference>
<evidence type="ECO:0000256" key="3">
    <source>
        <dbReference type="ARBA" id="ARBA00022490"/>
    </source>
</evidence>
<dbReference type="InterPro" id="IPR000463">
    <property type="entry name" value="Fatty_acid-bd"/>
</dbReference>
<dbReference type="InterPro" id="IPR031259">
    <property type="entry name" value="ILBP"/>
</dbReference>
<keyword evidence="4" id="KW-0813">Transport</keyword>
<feature type="compositionally biased region" description="Polar residues" evidence="5">
    <location>
        <begin position="64"/>
        <end position="73"/>
    </location>
</feature>
<evidence type="ECO:0000256" key="1">
    <source>
        <dbReference type="ARBA" id="ARBA00004496"/>
    </source>
</evidence>
<dbReference type="Gene3D" id="2.40.128.20">
    <property type="match status" value="1"/>
</dbReference>
<dbReference type="CDD" id="cd19444">
    <property type="entry name" value="FABP1"/>
    <property type="match status" value="1"/>
</dbReference>
<dbReference type="InterPro" id="IPR012674">
    <property type="entry name" value="Calycin"/>
</dbReference>
<keyword evidence="3 4" id="KW-0963">Cytoplasm</keyword>
<evidence type="ECO:0000313" key="7">
    <source>
        <dbReference type="Proteomes" id="UP000694725"/>
    </source>
</evidence>
<sequence>MQTAPLGWKPGRPSESGLRSLGTGPPVGLALGKICGTRPYSQPQKTPADFSARGPERTAEILQKVQSIRNPQPSQAPPRRSGQTRGRSKLEGREADSATLKSGWSEIARSSRALKSNYERGEGDAIAERGPGRGLGAGARPQEVRPLGNPNPLPGIGWLGSRVGGLPDELIQKGKDIKGTSEIVQNGKHFKLTITTGSKVVQNEFTLGEECEMETLTGEKVKTVVQLEGDNKLVTTFKGIKSVTELNGDIITSTMTLGDIVFKRISKRI</sequence>
<dbReference type="Proteomes" id="UP000694725">
    <property type="component" value="Unplaced"/>
</dbReference>
<dbReference type="PRINTS" id="PR00178">
    <property type="entry name" value="FATTYACIDBP"/>
</dbReference>
<comment type="domain">
    <text evidence="4">Forms a beta-barrel structure that accommodates hydrophobic ligands in its interior.</text>
</comment>
<proteinExistence type="inferred from homology"/>
<accession>A0A8D1ZSE7</accession>
<feature type="region of interest" description="Disordered" evidence="5">
    <location>
        <begin position="1"/>
        <end position="103"/>
    </location>
</feature>
<comment type="function">
    <text evidence="4">Binds free fatty acids and their coenzyme A derivatives, bilirubin, and some other small molecules in the cytoplasm. Involved in intracellular lipid transport.</text>
</comment>
<evidence type="ECO:0000313" key="6">
    <source>
        <dbReference type="Ensembl" id="ENSSSCP00065036848.1"/>
    </source>
</evidence>